<dbReference type="SUPFAM" id="SSF52540">
    <property type="entry name" value="P-loop containing nucleoside triphosphate hydrolases"/>
    <property type="match status" value="1"/>
</dbReference>
<dbReference type="GO" id="GO:0140570">
    <property type="term" value="P:extraction of mislocalized protein from mitochondrial outer membrane"/>
    <property type="evidence" value="ECO:0007669"/>
    <property type="project" value="TreeGrafter"/>
</dbReference>
<name>A0A6G0VTH5_APHCR</name>
<feature type="region of interest" description="Disordered" evidence="3">
    <location>
        <begin position="13"/>
        <end position="34"/>
    </location>
</feature>
<evidence type="ECO:0000313" key="6">
    <source>
        <dbReference type="Proteomes" id="UP000478052"/>
    </source>
</evidence>
<dbReference type="Proteomes" id="UP000478052">
    <property type="component" value="Unassembled WGS sequence"/>
</dbReference>
<feature type="non-terminal residue" evidence="5">
    <location>
        <position position="206"/>
    </location>
</feature>
<keyword evidence="6" id="KW-1185">Reference proteome</keyword>
<dbReference type="InterPro" id="IPR051701">
    <property type="entry name" value="Mito_OM_Translocase_MSP1"/>
</dbReference>
<proteinExistence type="predicted"/>
<dbReference type="PANTHER" id="PTHR45644">
    <property type="entry name" value="AAA ATPASE, PUTATIVE (AFU_ORTHOLOGUE AFUA_2G12920)-RELATED-RELATED"/>
    <property type="match status" value="1"/>
</dbReference>
<dbReference type="InterPro" id="IPR027417">
    <property type="entry name" value="P-loop_NTPase"/>
</dbReference>
<dbReference type="AlphaFoldDB" id="A0A6G0VTH5"/>
<evidence type="ECO:0000256" key="3">
    <source>
        <dbReference type="SAM" id="MobiDB-lite"/>
    </source>
</evidence>
<organism evidence="5 6">
    <name type="scientific">Aphis craccivora</name>
    <name type="common">Cowpea aphid</name>
    <dbReference type="NCBI Taxonomy" id="307492"/>
    <lineage>
        <taxon>Eukaryota</taxon>
        <taxon>Metazoa</taxon>
        <taxon>Ecdysozoa</taxon>
        <taxon>Arthropoda</taxon>
        <taxon>Hexapoda</taxon>
        <taxon>Insecta</taxon>
        <taxon>Pterygota</taxon>
        <taxon>Neoptera</taxon>
        <taxon>Paraneoptera</taxon>
        <taxon>Hemiptera</taxon>
        <taxon>Sternorrhyncha</taxon>
        <taxon>Aphidomorpha</taxon>
        <taxon>Aphidoidea</taxon>
        <taxon>Aphididae</taxon>
        <taxon>Aphidini</taxon>
        <taxon>Aphis</taxon>
        <taxon>Aphis</taxon>
    </lineage>
</organism>
<dbReference type="PANTHER" id="PTHR45644:SF3">
    <property type="entry name" value="FI08533P-RELATED"/>
    <property type="match status" value="1"/>
</dbReference>
<feature type="domain" description="ATPase AAA-type core" evidence="4">
    <location>
        <begin position="130"/>
        <end position="204"/>
    </location>
</feature>
<evidence type="ECO:0000313" key="5">
    <source>
        <dbReference type="EMBL" id="KAF0705932.1"/>
    </source>
</evidence>
<dbReference type="Pfam" id="PF00004">
    <property type="entry name" value="AAA"/>
    <property type="match status" value="1"/>
</dbReference>
<evidence type="ECO:0000256" key="2">
    <source>
        <dbReference type="ARBA" id="ARBA00022840"/>
    </source>
</evidence>
<accession>A0A6G0VTH5</accession>
<dbReference type="InterPro" id="IPR003959">
    <property type="entry name" value="ATPase_AAA_core"/>
</dbReference>
<feature type="non-terminal residue" evidence="5">
    <location>
        <position position="1"/>
    </location>
</feature>
<dbReference type="GO" id="GO:0016887">
    <property type="term" value="F:ATP hydrolysis activity"/>
    <property type="evidence" value="ECO:0007669"/>
    <property type="project" value="InterPro"/>
</dbReference>
<gene>
    <name evidence="5" type="ORF">FWK35_00035365</name>
</gene>
<feature type="compositionally biased region" description="Pro residues" evidence="3">
    <location>
        <begin position="13"/>
        <end position="26"/>
    </location>
</feature>
<dbReference type="GO" id="GO:0005524">
    <property type="term" value="F:ATP binding"/>
    <property type="evidence" value="ECO:0007669"/>
    <property type="project" value="UniProtKB-KW"/>
</dbReference>
<evidence type="ECO:0000259" key="4">
    <source>
        <dbReference type="Pfam" id="PF00004"/>
    </source>
</evidence>
<evidence type="ECO:0000256" key="1">
    <source>
        <dbReference type="ARBA" id="ARBA00022741"/>
    </source>
</evidence>
<keyword evidence="1" id="KW-0547">Nucleotide-binding</keyword>
<protein>
    <recommendedName>
        <fullName evidence="4">ATPase AAA-type core domain-containing protein</fullName>
    </recommendedName>
</protein>
<comment type="caution">
    <text evidence="5">The sequence shown here is derived from an EMBL/GenBank/DDBJ whole genome shotgun (WGS) entry which is preliminary data.</text>
</comment>
<dbReference type="Gene3D" id="3.40.50.300">
    <property type="entry name" value="P-loop containing nucleotide triphosphate hydrolases"/>
    <property type="match status" value="1"/>
</dbReference>
<dbReference type="OrthoDB" id="10254455at2759"/>
<dbReference type="GO" id="GO:0005741">
    <property type="term" value="C:mitochondrial outer membrane"/>
    <property type="evidence" value="ECO:0007669"/>
    <property type="project" value="TreeGrafter"/>
</dbReference>
<dbReference type="EMBL" id="VUJU01013095">
    <property type="protein sequence ID" value="KAF0705932.1"/>
    <property type="molecule type" value="Genomic_DNA"/>
</dbReference>
<reference evidence="5 6" key="1">
    <citation type="submission" date="2019-08" db="EMBL/GenBank/DDBJ databases">
        <title>Whole genome of Aphis craccivora.</title>
        <authorList>
            <person name="Voronova N.V."/>
            <person name="Shulinski R.S."/>
            <person name="Bandarenka Y.V."/>
            <person name="Zhorov D.G."/>
            <person name="Warner D."/>
        </authorList>
    </citation>
    <scope>NUCLEOTIDE SEQUENCE [LARGE SCALE GENOMIC DNA]</scope>
    <source>
        <strain evidence="5">180601</strain>
        <tissue evidence="5">Whole Body</tissue>
    </source>
</reference>
<keyword evidence="2" id="KW-0067">ATP-binding</keyword>
<sequence length="206" mass="23201">FFNVTRVISLISPPTPISTPPPPPPSFTSRAVDESDKPSYFNTWSLSETDDFDSAALKKLEILGYNGPKNLTRREMVIASNLVNPKEITVSYNNIGGLSDVINDILKNVIIPAHKIKYKREILPNFPKRILLHGPSGCGKTMISEAITKEKGLYCLKLDGSLTLFSGHTYYQYLTDRHRKEKKKLIDALFSLARKLQPFIIFIDGF</sequence>